<dbReference type="SUPFAM" id="SSF57701">
    <property type="entry name" value="Zn2/Cys6 DNA-binding domain"/>
    <property type="match status" value="1"/>
</dbReference>
<reference evidence="7" key="1">
    <citation type="submission" date="2021-07" db="EMBL/GenBank/DDBJ databases">
        <authorList>
            <person name="Durling M."/>
        </authorList>
    </citation>
    <scope>NUCLEOTIDE SEQUENCE</scope>
</reference>
<evidence type="ECO:0000256" key="1">
    <source>
        <dbReference type="ARBA" id="ARBA00004123"/>
    </source>
</evidence>
<evidence type="ECO:0000256" key="2">
    <source>
        <dbReference type="ARBA" id="ARBA00022723"/>
    </source>
</evidence>
<keyword evidence="4" id="KW-0539">Nucleus</keyword>
<dbReference type="PANTHER" id="PTHR46910:SF3">
    <property type="entry name" value="HALOTOLERANCE PROTEIN 9-RELATED"/>
    <property type="match status" value="1"/>
</dbReference>
<dbReference type="GO" id="GO:0005634">
    <property type="term" value="C:nucleus"/>
    <property type="evidence" value="ECO:0007669"/>
    <property type="project" value="UniProtKB-SubCell"/>
</dbReference>
<dbReference type="CDD" id="cd00067">
    <property type="entry name" value="GAL4"/>
    <property type="match status" value="1"/>
</dbReference>
<dbReference type="GO" id="GO:0008270">
    <property type="term" value="F:zinc ion binding"/>
    <property type="evidence" value="ECO:0007669"/>
    <property type="project" value="InterPro"/>
</dbReference>
<dbReference type="GO" id="GO:0003677">
    <property type="term" value="F:DNA binding"/>
    <property type="evidence" value="ECO:0007669"/>
    <property type="project" value="UniProtKB-KW"/>
</dbReference>
<dbReference type="OrthoDB" id="5069333at2759"/>
<dbReference type="InterPro" id="IPR036864">
    <property type="entry name" value="Zn2-C6_fun-type_DNA-bd_sf"/>
</dbReference>
<organism evidence="7 8">
    <name type="scientific">Hymenoscyphus albidus</name>
    <dbReference type="NCBI Taxonomy" id="595503"/>
    <lineage>
        <taxon>Eukaryota</taxon>
        <taxon>Fungi</taxon>
        <taxon>Dikarya</taxon>
        <taxon>Ascomycota</taxon>
        <taxon>Pezizomycotina</taxon>
        <taxon>Leotiomycetes</taxon>
        <taxon>Helotiales</taxon>
        <taxon>Helotiaceae</taxon>
        <taxon>Hymenoscyphus</taxon>
    </lineage>
</organism>
<protein>
    <recommendedName>
        <fullName evidence="6">Zn(2)-C6 fungal-type domain-containing protein</fullName>
    </recommendedName>
</protein>
<feature type="domain" description="Zn(2)-C6 fungal-type" evidence="6">
    <location>
        <begin position="31"/>
        <end position="60"/>
    </location>
</feature>
<dbReference type="Proteomes" id="UP000701801">
    <property type="component" value="Unassembled WGS sequence"/>
</dbReference>
<dbReference type="AlphaFoldDB" id="A0A9N9Q0T3"/>
<dbReference type="EMBL" id="CAJVRM010000518">
    <property type="protein sequence ID" value="CAG8981763.1"/>
    <property type="molecule type" value="Genomic_DNA"/>
</dbReference>
<evidence type="ECO:0000259" key="6">
    <source>
        <dbReference type="PROSITE" id="PS50048"/>
    </source>
</evidence>
<proteinExistence type="predicted"/>
<evidence type="ECO:0000256" key="3">
    <source>
        <dbReference type="ARBA" id="ARBA00023125"/>
    </source>
</evidence>
<dbReference type="PROSITE" id="PS00463">
    <property type="entry name" value="ZN2_CY6_FUNGAL_1"/>
    <property type="match status" value="1"/>
</dbReference>
<evidence type="ECO:0000256" key="4">
    <source>
        <dbReference type="ARBA" id="ARBA00023242"/>
    </source>
</evidence>
<dbReference type="PANTHER" id="PTHR46910">
    <property type="entry name" value="TRANSCRIPTION FACTOR PDR1"/>
    <property type="match status" value="1"/>
</dbReference>
<keyword evidence="3" id="KW-0238">DNA-binding</keyword>
<dbReference type="PROSITE" id="PS50048">
    <property type="entry name" value="ZN2_CY6_FUNGAL_2"/>
    <property type="match status" value="1"/>
</dbReference>
<accession>A0A9N9Q0T3</accession>
<keyword evidence="8" id="KW-1185">Reference proteome</keyword>
<comment type="subcellular location">
    <subcellularLocation>
        <location evidence="1">Nucleus</location>
    </subcellularLocation>
</comment>
<sequence length="685" mass="76361">MSTKYPVGSTPIAIFNEEAKKGKSGLPLRKSCQFCRSRKIRCSGHSICNACRERNIECSYGACGQKGRTRGPTRPPSQENFRLNSRTPTPSLDTFNSRRNSEGQMLGQFHDSKIDILTPSVAVRLEDMFIRLMGYASEGRSNHADQLLDRLSERISTSNMPHISAQNHPPKPLSYDTVFSTFAPDLIEIVSSRFHHFDYHGLDLSRSRNGTQYEILVAAMLADVQYGQRNEPDYGEGGKLFNWITLKLQEIAEDEFSLSAIQAVILLGWRCLCFGNARRALCYLFWAEEALYSLPTPQTGVNTINGIDVGKIEQESYRNASWLVFFIKLWAMLQLNITGYESPPPGPPPSISTDESSLQSFKLDRASHNLATLQTQERMYREMCLLGHVTYITGRVLATYTPEEKTDRPRIYQSSNSQPNQGFMNMPNTCLTIHAELLGSFPSLKNDLQYSTGYHHGLALCASHTLLIHSLVYKMNSDVYKSTTNSTHLIAMGSLCQPILDFCASAKSLLEFFSTFHNTDYEGANTSSALMSQQLPNKHDLLALSLNACGQAMNTIYIQGQNGTEMVRNCIRENASELARLATELRAFSKDFCFISTRLKGAKKLPKNAIYQFTAPQMGLSGSYTSASTPSRMGSLKIPEAELNAAFDHTDFSFGYDHASYSVAGFHGYGLPMMSDNGYNAGNIE</sequence>
<dbReference type="InterPro" id="IPR050987">
    <property type="entry name" value="AtrR-like"/>
</dbReference>
<gene>
    <name evidence="7" type="ORF">HYALB_00004705</name>
</gene>
<comment type="caution">
    <text evidence="7">The sequence shown here is derived from an EMBL/GenBank/DDBJ whole genome shotgun (WGS) entry which is preliminary data.</text>
</comment>
<dbReference type="GO" id="GO:0000981">
    <property type="term" value="F:DNA-binding transcription factor activity, RNA polymerase II-specific"/>
    <property type="evidence" value="ECO:0007669"/>
    <property type="project" value="InterPro"/>
</dbReference>
<evidence type="ECO:0000313" key="8">
    <source>
        <dbReference type="Proteomes" id="UP000701801"/>
    </source>
</evidence>
<dbReference type="InterPro" id="IPR001138">
    <property type="entry name" value="Zn2Cys6_DnaBD"/>
</dbReference>
<name>A0A9N9Q0T3_9HELO</name>
<feature type="compositionally biased region" description="Polar residues" evidence="5">
    <location>
        <begin position="76"/>
        <end position="98"/>
    </location>
</feature>
<keyword evidence="2" id="KW-0479">Metal-binding</keyword>
<feature type="region of interest" description="Disordered" evidence="5">
    <location>
        <begin position="62"/>
        <end position="99"/>
    </location>
</feature>
<evidence type="ECO:0000313" key="7">
    <source>
        <dbReference type="EMBL" id="CAG8981763.1"/>
    </source>
</evidence>
<dbReference type="Gene3D" id="4.10.240.10">
    <property type="entry name" value="Zn(2)-C6 fungal-type DNA-binding domain"/>
    <property type="match status" value="1"/>
</dbReference>
<evidence type="ECO:0000256" key="5">
    <source>
        <dbReference type="SAM" id="MobiDB-lite"/>
    </source>
</evidence>